<keyword evidence="5 11" id="KW-0479">Metal-binding</keyword>
<evidence type="ECO:0000259" key="12">
    <source>
        <dbReference type="Pfam" id="PF07687"/>
    </source>
</evidence>
<evidence type="ECO:0000256" key="7">
    <source>
        <dbReference type="ARBA" id="ARBA00022833"/>
    </source>
</evidence>
<dbReference type="PIRSF" id="PIRSF037215">
    <property type="entry name" value="Peptidase_M20B"/>
    <property type="match status" value="1"/>
</dbReference>
<sequence>MNTLTPIQQRLTDRFFRYVRTESQSNARATTVPSTESQWTFARLLVDELSTAGATDVHLSDTCVVTAKIPGTGDGPAIGFCSHLDTVDVNLSPTVNPQLTHYEGGDICLNAERDLWLRAADHPELAAYEGQPIVHTDGTSVLGADDKAGVTAIMEAVTELGGQTPHGDIYIAFVPDEEIGLRGVRTIDFDRFPVDYAYTVDGGELGEVVETTFNAATATITIAGVSAHPMNAKGNLVNPITLAMEFANQLDAQETPEHTEGREGFIWLNHIDGNQSTCTMQLSIRDHDREGYEEKKQRLRALASDLAAANPRATITCDIEDVYANISDAKTPENSIGSERLHATMRRLGIEIKEIDMRGGTDGSWLSNQGVYTPNYFTGAHNFHSIYEFLPVPSLERCYELTLALMRGE</sequence>
<feature type="binding site" evidence="11">
    <location>
        <position position="145"/>
    </location>
    <ligand>
        <name>Zn(2+)</name>
        <dbReference type="ChEBI" id="CHEBI:29105"/>
        <label>1</label>
    </ligand>
</feature>
<dbReference type="InterPro" id="IPR001261">
    <property type="entry name" value="ArgE/DapE_CS"/>
</dbReference>
<keyword evidence="6 13" id="KW-0378">Hydrolase</keyword>
<organism evidence="13 14">
    <name type="scientific">Corynebacterium coyleae</name>
    <dbReference type="NCBI Taxonomy" id="53374"/>
    <lineage>
        <taxon>Bacteria</taxon>
        <taxon>Bacillati</taxon>
        <taxon>Actinomycetota</taxon>
        <taxon>Actinomycetes</taxon>
        <taxon>Mycobacteriales</taxon>
        <taxon>Corynebacteriaceae</taxon>
        <taxon>Corynebacterium</taxon>
    </lineage>
</organism>
<feature type="binding site" evidence="11">
    <location>
        <position position="178"/>
    </location>
    <ligand>
        <name>Zn(2+)</name>
        <dbReference type="ChEBI" id="CHEBI:29105"/>
        <label>2</label>
    </ligand>
</feature>
<dbReference type="Gene3D" id="3.30.70.360">
    <property type="match status" value="1"/>
</dbReference>
<feature type="binding site" evidence="11">
    <location>
        <position position="83"/>
    </location>
    <ligand>
        <name>Zn(2+)</name>
        <dbReference type="ChEBI" id="CHEBI:29105"/>
        <label>1</label>
    </ligand>
</feature>
<dbReference type="InterPro" id="IPR036264">
    <property type="entry name" value="Bact_exopeptidase_dim_dom"/>
</dbReference>
<dbReference type="PANTHER" id="PTHR42994:SF1">
    <property type="entry name" value="PEPTIDASE T"/>
    <property type="match status" value="1"/>
</dbReference>
<evidence type="ECO:0000256" key="11">
    <source>
        <dbReference type="PIRSR" id="PIRSR037215-2"/>
    </source>
</evidence>
<protein>
    <recommendedName>
        <fullName evidence="9">Peptidase T</fullName>
        <ecNumber evidence="9">3.4.11.4</ecNumber>
    </recommendedName>
</protein>
<comment type="catalytic activity">
    <reaction evidence="1">
        <text>Release of the N-terminal residue from a tripeptide.</text>
        <dbReference type="EC" id="3.4.11.4"/>
    </reaction>
</comment>
<evidence type="ECO:0000313" key="13">
    <source>
        <dbReference type="EMBL" id="NJJ04664.1"/>
    </source>
</evidence>
<dbReference type="Pfam" id="PF07687">
    <property type="entry name" value="M20_dimer"/>
    <property type="match status" value="1"/>
</dbReference>
<dbReference type="GO" id="GO:0006508">
    <property type="term" value="P:proteolysis"/>
    <property type="evidence" value="ECO:0007669"/>
    <property type="project" value="UniProtKB-UniRule"/>
</dbReference>
<dbReference type="SUPFAM" id="SSF55031">
    <property type="entry name" value="Bacterial exopeptidase dimerisation domain"/>
    <property type="match status" value="1"/>
</dbReference>
<dbReference type="Pfam" id="PF01546">
    <property type="entry name" value="Peptidase_M20"/>
    <property type="match status" value="1"/>
</dbReference>
<dbReference type="PANTHER" id="PTHR42994">
    <property type="entry name" value="PEPTIDASE T"/>
    <property type="match status" value="1"/>
</dbReference>
<dbReference type="InterPro" id="IPR011650">
    <property type="entry name" value="Peptidase_M20_dimer"/>
</dbReference>
<dbReference type="NCBIfam" id="NF009920">
    <property type="entry name" value="PRK13381.1"/>
    <property type="match status" value="1"/>
</dbReference>
<dbReference type="EMBL" id="JAAUVV010000022">
    <property type="protein sequence ID" value="NJJ04664.1"/>
    <property type="molecule type" value="Genomic_DNA"/>
</dbReference>
<comment type="similarity">
    <text evidence="2">Belongs to the peptidase M20B family.</text>
</comment>
<keyword evidence="4" id="KW-0645">Protease</keyword>
<evidence type="ECO:0000256" key="9">
    <source>
        <dbReference type="NCBIfam" id="TIGR01882"/>
    </source>
</evidence>
<feature type="binding site" evidence="11">
    <location>
        <position position="145"/>
    </location>
    <ligand>
        <name>Zn(2+)</name>
        <dbReference type="ChEBI" id="CHEBI:29105"/>
        <label>2</label>
    </ligand>
</feature>
<evidence type="ECO:0000256" key="10">
    <source>
        <dbReference type="PIRSR" id="PIRSR037215-1"/>
    </source>
</evidence>
<dbReference type="InterPro" id="IPR010161">
    <property type="entry name" value="Peptidase_M20B"/>
</dbReference>
<evidence type="ECO:0000256" key="8">
    <source>
        <dbReference type="ARBA" id="ARBA00023049"/>
    </source>
</evidence>
<feature type="active site" evidence="10">
    <location>
        <position position="85"/>
    </location>
</feature>
<dbReference type="NCBIfam" id="NF003976">
    <property type="entry name" value="PRK05469.1"/>
    <property type="match status" value="1"/>
</dbReference>
<gene>
    <name evidence="13" type="primary">pepT</name>
    <name evidence="13" type="ORF">HC138_09935</name>
</gene>
<dbReference type="AlphaFoldDB" id="A0AAP6XLM3"/>
<keyword evidence="7 11" id="KW-0862">Zinc</keyword>
<dbReference type="GO" id="GO:0045148">
    <property type="term" value="F:tripeptide aminopeptidase activity"/>
    <property type="evidence" value="ECO:0007669"/>
    <property type="project" value="UniProtKB-UniRule"/>
</dbReference>
<dbReference type="RefSeq" id="WP_167617213.1">
    <property type="nucleotide sequence ID" value="NZ_JAAUVV010000022.1"/>
</dbReference>
<dbReference type="PROSITE" id="PS00758">
    <property type="entry name" value="ARGE_DAPE_CPG2_1"/>
    <property type="match status" value="1"/>
</dbReference>
<reference evidence="13 14" key="1">
    <citation type="submission" date="2020-03" db="EMBL/GenBank/DDBJ databases">
        <title>Draft genome sequences of bacterial isolates from the female urobiome.</title>
        <authorList>
            <person name="Miller-Ensminger T."/>
            <person name="Wolfe A.J."/>
            <person name="Putonti C."/>
        </authorList>
    </citation>
    <scope>NUCLEOTIDE SEQUENCE [LARGE SCALE GENOMIC DNA]</scope>
    <source>
        <strain evidence="13 14">UMB8490</strain>
    </source>
</reference>
<feature type="active site" description="Proton acceptor" evidence="10">
    <location>
        <position position="177"/>
    </location>
</feature>
<dbReference type="Gene3D" id="3.40.630.10">
    <property type="entry name" value="Zn peptidases"/>
    <property type="match status" value="1"/>
</dbReference>
<evidence type="ECO:0000256" key="2">
    <source>
        <dbReference type="ARBA" id="ARBA00009692"/>
    </source>
</evidence>
<evidence type="ECO:0000256" key="6">
    <source>
        <dbReference type="ARBA" id="ARBA00022801"/>
    </source>
</evidence>
<dbReference type="PROSITE" id="PS00759">
    <property type="entry name" value="ARGE_DAPE_CPG2_2"/>
    <property type="match status" value="1"/>
</dbReference>
<keyword evidence="3 13" id="KW-0031">Aminopeptidase</keyword>
<comment type="cofactor">
    <cofactor evidence="11">
        <name>Zn(2+)</name>
        <dbReference type="ChEBI" id="CHEBI:29105"/>
    </cofactor>
    <text evidence="11">Binds 2 Zn(2+) ions per subunit.</text>
</comment>
<accession>A0AAP6XLM3</accession>
<dbReference type="NCBIfam" id="TIGR01882">
    <property type="entry name" value="peptidase-T"/>
    <property type="match status" value="1"/>
</dbReference>
<dbReference type="InterPro" id="IPR002933">
    <property type="entry name" value="Peptidase_M20"/>
</dbReference>
<comment type="caution">
    <text evidence="13">The sequence shown here is derived from an EMBL/GenBank/DDBJ whole genome shotgun (WGS) entry which is preliminary data.</text>
</comment>
<name>A0AAP6XLM3_9CORY</name>
<keyword evidence="8" id="KW-0482">Metalloprotease</keyword>
<dbReference type="GO" id="GO:0008270">
    <property type="term" value="F:zinc ion binding"/>
    <property type="evidence" value="ECO:0007669"/>
    <property type="project" value="InterPro"/>
</dbReference>
<feature type="domain" description="Peptidase M20 dimerisation" evidence="12">
    <location>
        <begin position="212"/>
        <end position="308"/>
    </location>
</feature>
<proteinExistence type="inferred from homology"/>
<dbReference type="GO" id="GO:0006518">
    <property type="term" value="P:peptide metabolic process"/>
    <property type="evidence" value="ECO:0007669"/>
    <property type="project" value="InterPro"/>
</dbReference>
<evidence type="ECO:0000256" key="5">
    <source>
        <dbReference type="ARBA" id="ARBA00022723"/>
    </source>
</evidence>
<evidence type="ECO:0000313" key="14">
    <source>
        <dbReference type="Proteomes" id="UP000591626"/>
    </source>
</evidence>
<dbReference type="GO" id="GO:0008237">
    <property type="term" value="F:metallopeptidase activity"/>
    <property type="evidence" value="ECO:0007669"/>
    <property type="project" value="UniProtKB-KW"/>
</dbReference>
<evidence type="ECO:0000256" key="4">
    <source>
        <dbReference type="ARBA" id="ARBA00022670"/>
    </source>
</evidence>
<feature type="binding site" evidence="11">
    <location>
        <position position="384"/>
    </location>
    <ligand>
        <name>Zn(2+)</name>
        <dbReference type="ChEBI" id="CHEBI:29105"/>
        <label>2</label>
    </ligand>
</feature>
<dbReference type="SUPFAM" id="SSF53187">
    <property type="entry name" value="Zn-dependent exopeptidases"/>
    <property type="match status" value="1"/>
</dbReference>
<dbReference type="EC" id="3.4.11.4" evidence="9"/>
<feature type="binding site" evidence="11">
    <location>
        <position position="201"/>
    </location>
    <ligand>
        <name>Zn(2+)</name>
        <dbReference type="ChEBI" id="CHEBI:29105"/>
        <label>1</label>
    </ligand>
</feature>
<evidence type="ECO:0000256" key="1">
    <source>
        <dbReference type="ARBA" id="ARBA00000870"/>
    </source>
</evidence>
<evidence type="ECO:0000256" key="3">
    <source>
        <dbReference type="ARBA" id="ARBA00022438"/>
    </source>
</evidence>
<dbReference type="Proteomes" id="UP000591626">
    <property type="component" value="Unassembled WGS sequence"/>
</dbReference>